<sequence length="135" mass="14727">MLRWLARGIPTVSHQVRGPGAISQVGHRRIVETRASKLLATEPGVLSAYDVSPVANVVEERQEEKCRVNRCVSTNYHLSETRNTATSIHDLAAQALISSQVEHVSNTPPHGSSTVAITDKKKSRRGTAVPWDSHA</sequence>
<evidence type="ECO:0000313" key="2">
    <source>
        <dbReference type="EMBL" id="TQV96427.1"/>
    </source>
</evidence>
<organism evidence="2 3">
    <name type="scientific">Cordyceps javanica</name>
    <dbReference type="NCBI Taxonomy" id="43265"/>
    <lineage>
        <taxon>Eukaryota</taxon>
        <taxon>Fungi</taxon>
        <taxon>Dikarya</taxon>
        <taxon>Ascomycota</taxon>
        <taxon>Pezizomycotina</taxon>
        <taxon>Sordariomycetes</taxon>
        <taxon>Hypocreomycetidae</taxon>
        <taxon>Hypocreales</taxon>
        <taxon>Cordycipitaceae</taxon>
        <taxon>Cordyceps</taxon>
    </lineage>
</organism>
<protein>
    <submittedName>
        <fullName evidence="2">Uncharacterized protein</fullName>
    </submittedName>
</protein>
<evidence type="ECO:0000256" key="1">
    <source>
        <dbReference type="SAM" id="MobiDB-lite"/>
    </source>
</evidence>
<name>A0A545V3Y2_9HYPO</name>
<dbReference type="EMBL" id="SPUK01000006">
    <property type="protein sequence ID" value="TQV96427.1"/>
    <property type="molecule type" value="Genomic_DNA"/>
</dbReference>
<feature type="region of interest" description="Disordered" evidence="1">
    <location>
        <begin position="102"/>
        <end position="135"/>
    </location>
</feature>
<comment type="caution">
    <text evidence="2">The sequence shown here is derived from an EMBL/GenBank/DDBJ whole genome shotgun (WGS) entry which is preliminary data.</text>
</comment>
<gene>
    <name evidence="2" type="ORF">IF1G_05010</name>
</gene>
<feature type="compositionally biased region" description="Polar residues" evidence="1">
    <location>
        <begin position="102"/>
        <end position="116"/>
    </location>
</feature>
<proteinExistence type="predicted"/>
<accession>A0A545V3Y2</accession>
<reference evidence="2 3" key="1">
    <citation type="journal article" date="2019" name="Appl. Microbiol. Biotechnol.">
        <title>Genome sequence of Isaria javanica and comparative genome analysis insights into family S53 peptidase evolution in fungal entomopathogens.</title>
        <authorList>
            <person name="Lin R."/>
            <person name="Zhang X."/>
            <person name="Xin B."/>
            <person name="Zou M."/>
            <person name="Gao Y."/>
            <person name="Qin F."/>
            <person name="Hu Q."/>
            <person name="Xie B."/>
            <person name="Cheng X."/>
        </authorList>
    </citation>
    <scope>NUCLEOTIDE SEQUENCE [LARGE SCALE GENOMIC DNA]</scope>
    <source>
        <strain evidence="2 3">IJ1G</strain>
    </source>
</reference>
<dbReference type="Proteomes" id="UP000315783">
    <property type="component" value="Unassembled WGS sequence"/>
</dbReference>
<dbReference type="AlphaFoldDB" id="A0A545V3Y2"/>
<keyword evidence="3" id="KW-1185">Reference proteome</keyword>
<evidence type="ECO:0000313" key="3">
    <source>
        <dbReference type="Proteomes" id="UP000315783"/>
    </source>
</evidence>